<evidence type="ECO:0000259" key="16">
    <source>
        <dbReference type="Pfam" id="PF07504"/>
    </source>
</evidence>
<name>A0ABW1L966_9BACL</name>
<feature type="chain" id="PRO_5044997977" description="Neutral metalloproteinase" evidence="12">
    <location>
        <begin position="27"/>
        <end position="554"/>
    </location>
</feature>
<gene>
    <name evidence="17" type="ORF">ACFPYN_09395</name>
</gene>
<sequence length="554" mass="59188">MKKRKVVSMSLAATVALSAAIAPVHAAPNNANSEKVHVNEKSKAPDFISGKLTAPSTKSAKDIVFNYLAQKQELYKFSNDPFTSFKVVEESKDELGFTNLKLQQIFKGVPVFGSVVTAHVDSQGVLTAVSGEVAPELDKKQALKSGAKIKRSDAVNTASADLAAKLGQAPVLEHEAKPEFVVVNARDGEARFAYAVEFEFLSPEPGNYQYFVDAQTGDILNSYNQIHEAKGSPGVTSPTGTNSVGTGKGVLGDTKSFNTVTNSNGSYLVDRTRGNGIFTYNGKNRTQTPGTLWLDADNVLNAAFDAPAVDAHTYAAQTFDYYNNVHNRNSYDGNGAQLISTVHYGRNYNNAFWSGSQMVYGDGDGTTFIPLSGALDVIAHELTHAVTDTTADLVYQNESGAINESMSDIFGTLTEYHFNNNPDWLIGEDIYTPGTAGDALRSMADPTTQGDPDHYSVRYTGTGDYGGVHINSGISNKAAFLLSNGGTHYGVSVAGIGNEKMGKIFYRTLTQYLTPNSTFGQYRVASVQAATDLYGASSSEVSSVKAAFSAVGVN</sequence>
<evidence type="ECO:0000313" key="17">
    <source>
        <dbReference type="EMBL" id="MFC6039633.1"/>
    </source>
</evidence>
<evidence type="ECO:0000256" key="7">
    <source>
        <dbReference type="ARBA" id="ARBA00022729"/>
    </source>
</evidence>
<dbReference type="InterPro" id="IPR011096">
    <property type="entry name" value="FTP_domain"/>
</dbReference>
<dbReference type="PRINTS" id="PR00730">
    <property type="entry name" value="THERMOLYSIN"/>
</dbReference>
<protein>
    <recommendedName>
        <fullName evidence="12">Neutral metalloproteinase</fullName>
        <ecNumber evidence="12">3.4.24.-</ecNumber>
    </recommendedName>
</protein>
<comment type="caution">
    <text evidence="17">The sequence shown here is derived from an EMBL/GenBank/DDBJ whole genome shotgun (WGS) entry which is preliminary data.</text>
</comment>
<evidence type="ECO:0000256" key="6">
    <source>
        <dbReference type="ARBA" id="ARBA00022723"/>
    </source>
</evidence>
<evidence type="ECO:0000256" key="2">
    <source>
        <dbReference type="ARBA" id="ARBA00004613"/>
    </source>
</evidence>
<evidence type="ECO:0000256" key="4">
    <source>
        <dbReference type="ARBA" id="ARBA00022525"/>
    </source>
</evidence>
<evidence type="ECO:0000256" key="5">
    <source>
        <dbReference type="ARBA" id="ARBA00022670"/>
    </source>
</evidence>
<keyword evidence="6" id="KW-0479">Metal-binding</keyword>
<organism evidence="17 18">
    <name type="scientific">Paenisporosarcina macmurdoensis</name>
    <dbReference type="NCBI Taxonomy" id="212659"/>
    <lineage>
        <taxon>Bacteria</taxon>
        <taxon>Bacillati</taxon>
        <taxon>Bacillota</taxon>
        <taxon>Bacilli</taxon>
        <taxon>Bacillales</taxon>
        <taxon>Caryophanaceae</taxon>
        <taxon>Paenisporosarcina</taxon>
    </lineage>
</organism>
<dbReference type="EC" id="3.4.24.-" evidence="12"/>
<dbReference type="Gene3D" id="3.10.170.10">
    <property type="match status" value="1"/>
</dbReference>
<keyword evidence="9 12" id="KW-0862">Zinc</keyword>
<comment type="subcellular location">
    <subcellularLocation>
        <location evidence="2 12">Secreted</location>
    </subcellularLocation>
</comment>
<dbReference type="CDD" id="cd09597">
    <property type="entry name" value="M4_TLP"/>
    <property type="match status" value="1"/>
</dbReference>
<dbReference type="Gene3D" id="3.10.450.490">
    <property type="match status" value="1"/>
</dbReference>
<dbReference type="Pfam" id="PF01447">
    <property type="entry name" value="Peptidase_M4"/>
    <property type="match status" value="1"/>
</dbReference>
<feature type="domain" description="PepSY" evidence="15">
    <location>
        <begin position="151"/>
        <end position="222"/>
    </location>
</feature>
<feature type="signal peptide" evidence="12">
    <location>
        <begin position="1"/>
        <end position="26"/>
    </location>
</feature>
<dbReference type="InterPro" id="IPR023612">
    <property type="entry name" value="Peptidase_M4"/>
</dbReference>
<dbReference type="SUPFAM" id="SSF55486">
    <property type="entry name" value="Metalloproteases ('zincins'), catalytic domain"/>
    <property type="match status" value="1"/>
</dbReference>
<dbReference type="InterPro" id="IPR027268">
    <property type="entry name" value="Peptidase_M4/M1_CTD_sf"/>
</dbReference>
<evidence type="ECO:0000256" key="10">
    <source>
        <dbReference type="ARBA" id="ARBA00022837"/>
    </source>
</evidence>
<evidence type="ECO:0000256" key="11">
    <source>
        <dbReference type="ARBA" id="ARBA00023049"/>
    </source>
</evidence>
<evidence type="ECO:0000313" key="18">
    <source>
        <dbReference type="Proteomes" id="UP001596170"/>
    </source>
</evidence>
<keyword evidence="11 12" id="KW-0482">Metalloprotease</keyword>
<dbReference type="InterPro" id="IPR025711">
    <property type="entry name" value="PepSY"/>
</dbReference>
<keyword evidence="18" id="KW-1185">Reference proteome</keyword>
<evidence type="ECO:0000256" key="3">
    <source>
        <dbReference type="ARBA" id="ARBA00009388"/>
    </source>
</evidence>
<feature type="domain" description="Peptidase M4" evidence="13">
    <location>
        <begin position="245"/>
        <end position="388"/>
    </location>
</feature>
<keyword evidence="5 12" id="KW-0645">Protease</keyword>
<keyword evidence="8 12" id="KW-0378">Hydrolase</keyword>
<dbReference type="Pfam" id="PF03413">
    <property type="entry name" value="PepSY"/>
    <property type="match status" value="1"/>
</dbReference>
<feature type="domain" description="Peptidase M4 C-terminal" evidence="14">
    <location>
        <begin position="391"/>
        <end position="553"/>
    </location>
</feature>
<dbReference type="Gene3D" id="3.10.450.40">
    <property type="match status" value="1"/>
</dbReference>
<reference evidence="18" key="1">
    <citation type="journal article" date="2019" name="Int. J. Syst. Evol. Microbiol.">
        <title>The Global Catalogue of Microorganisms (GCM) 10K type strain sequencing project: providing services to taxonomists for standard genome sequencing and annotation.</title>
        <authorList>
            <consortium name="The Broad Institute Genomics Platform"/>
            <consortium name="The Broad Institute Genome Sequencing Center for Infectious Disease"/>
            <person name="Wu L."/>
            <person name="Ma J."/>
        </authorList>
    </citation>
    <scope>NUCLEOTIDE SEQUENCE [LARGE SCALE GENOMIC DNA]</scope>
    <source>
        <strain evidence="18">CCUG 54527</strain>
    </source>
</reference>
<evidence type="ECO:0000256" key="9">
    <source>
        <dbReference type="ARBA" id="ARBA00022833"/>
    </source>
</evidence>
<dbReference type="InterPro" id="IPR050728">
    <property type="entry name" value="Zinc_Metalloprotease_M4"/>
</dbReference>
<comment type="similarity">
    <text evidence="3 12">Belongs to the peptidase M4 family.</text>
</comment>
<evidence type="ECO:0000259" key="13">
    <source>
        <dbReference type="Pfam" id="PF01447"/>
    </source>
</evidence>
<comment type="cofactor">
    <cofactor evidence="1 12">
        <name>Zn(2+)</name>
        <dbReference type="ChEBI" id="CHEBI:29105"/>
    </cofactor>
</comment>
<feature type="domain" description="FTP" evidence="16">
    <location>
        <begin position="84"/>
        <end position="133"/>
    </location>
</feature>
<evidence type="ECO:0000259" key="14">
    <source>
        <dbReference type="Pfam" id="PF02868"/>
    </source>
</evidence>
<dbReference type="InterPro" id="IPR013856">
    <property type="entry name" value="Peptidase_M4_domain"/>
</dbReference>
<evidence type="ECO:0000256" key="8">
    <source>
        <dbReference type="ARBA" id="ARBA00022801"/>
    </source>
</evidence>
<evidence type="ECO:0000259" key="15">
    <source>
        <dbReference type="Pfam" id="PF03413"/>
    </source>
</evidence>
<dbReference type="Pfam" id="PF07504">
    <property type="entry name" value="FTP"/>
    <property type="match status" value="1"/>
</dbReference>
<evidence type="ECO:0000256" key="12">
    <source>
        <dbReference type="RuleBase" id="RU366073"/>
    </source>
</evidence>
<dbReference type="RefSeq" id="WP_377733759.1">
    <property type="nucleotide sequence ID" value="NZ_JBHSRI010000012.1"/>
</dbReference>
<evidence type="ECO:0000256" key="1">
    <source>
        <dbReference type="ARBA" id="ARBA00001947"/>
    </source>
</evidence>
<dbReference type="InterPro" id="IPR001570">
    <property type="entry name" value="Peptidase_M4_C_domain"/>
</dbReference>
<dbReference type="Pfam" id="PF02868">
    <property type="entry name" value="Peptidase_M4_C"/>
    <property type="match status" value="1"/>
</dbReference>
<keyword evidence="10" id="KW-0106">Calcium</keyword>
<dbReference type="Proteomes" id="UP001596170">
    <property type="component" value="Unassembled WGS sequence"/>
</dbReference>
<accession>A0ABW1L966</accession>
<keyword evidence="7 12" id="KW-0732">Signal</keyword>
<proteinExistence type="inferred from homology"/>
<dbReference type="PANTHER" id="PTHR33794:SF3">
    <property type="entry name" value="NEUTRAL PROTEASE B"/>
    <property type="match status" value="1"/>
</dbReference>
<dbReference type="PANTHER" id="PTHR33794">
    <property type="entry name" value="BACILLOLYSIN"/>
    <property type="match status" value="1"/>
</dbReference>
<comment type="function">
    <text evidence="12">Extracellular zinc metalloprotease.</text>
</comment>
<dbReference type="Gene3D" id="1.10.390.10">
    <property type="entry name" value="Neutral Protease Domain 2"/>
    <property type="match status" value="1"/>
</dbReference>
<dbReference type="EMBL" id="JBHSRI010000012">
    <property type="protein sequence ID" value="MFC6039633.1"/>
    <property type="molecule type" value="Genomic_DNA"/>
</dbReference>
<keyword evidence="4 12" id="KW-0964">Secreted</keyword>